<dbReference type="InterPro" id="IPR013849">
    <property type="entry name" value="DNA_helicase_Holl-junc_RuvA_I"/>
</dbReference>
<feature type="domain" description="Helix-hairpin-helix DNA-binding motif class 1" evidence="7">
    <location>
        <begin position="108"/>
        <end position="127"/>
    </location>
</feature>
<comment type="function">
    <text evidence="6">The RuvA-RuvB-RuvC complex processes Holliday junction (HJ) DNA during genetic recombination and DNA repair, while the RuvA-RuvB complex plays an important role in the rescue of blocked DNA replication forks via replication fork reversal (RFR). RuvA specifically binds to HJ cruciform DNA, conferring on it an open structure. The RuvB hexamer acts as an ATP-dependent pump, pulling dsDNA into and through the RuvAB complex. HJ branch migration allows RuvC to scan DNA until it finds its consensus sequence, where it cleaves and resolves the cruciform DNA.</text>
</comment>
<evidence type="ECO:0000256" key="1">
    <source>
        <dbReference type="ARBA" id="ARBA00022490"/>
    </source>
</evidence>
<evidence type="ECO:0000259" key="7">
    <source>
        <dbReference type="SMART" id="SM00278"/>
    </source>
</evidence>
<comment type="caution">
    <text evidence="8">The sequence shown here is derived from an EMBL/GenBank/DDBJ whole genome shotgun (WGS) entry which is preliminary data.</text>
</comment>
<dbReference type="SUPFAM" id="SSF46929">
    <property type="entry name" value="DNA helicase RuvA subunit, C-terminal domain"/>
    <property type="match status" value="1"/>
</dbReference>
<dbReference type="Gene3D" id="2.40.50.140">
    <property type="entry name" value="Nucleic acid-binding proteins"/>
    <property type="match status" value="1"/>
</dbReference>
<feature type="domain" description="Helix-hairpin-helix DNA-binding motif class 1" evidence="7">
    <location>
        <begin position="73"/>
        <end position="92"/>
    </location>
</feature>
<dbReference type="SUPFAM" id="SSF50249">
    <property type="entry name" value="Nucleic acid-binding proteins"/>
    <property type="match status" value="1"/>
</dbReference>
<dbReference type="InterPro" id="IPR012340">
    <property type="entry name" value="NA-bd_OB-fold"/>
</dbReference>
<comment type="subcellular location">
    <subcellularLocation>
        <location evidence="6">Cytoplasm</location>
    </subcellularLocation>
</comment>
<feature type="region of interest" description="Domain III" evidence="6">
    <location>
        <begin position="155"/>
        <end position="206"/>
    </location>
</feature>
<keyword evidence="8" id="KW-0067">ATP-binding</keyword>
<evidence type="ECO:0000256" key="2">
    <source>
        <dbReference type="ARBA" id="ARBA00022763"/>
    </source>
</evidence>
<evidence type="ECO:0000256" key="5">
    <source>
        <dbReference type="ARBA" id="ARBA00023204"/>
    </source>
</evidence>
<keyword evidence="4 6" id="KW-0233">DNA recombination</keyword>
<keyword evidence="8" id="KW-0378">Hydrolase</keyword>
<gene>
    <name evidence="6 8" type="primary">ruvA</name>
    <name evidence="8" type="ORF">SIN8267_01737</name>
</gene>
<evidence type="ECO:0000313" key="9">
    <source>
        <dbReference type="Proteomes" id="UP000838100"/>
    </source>
</evidence>
<dbReference type="RefSeq" id="WP_237444273.1">
    <property type="nucleotide sequence ID" value="NZ_CAKLPX010000001.1"/>
</dbReference>
<evidence type="ECO:0000313" key="8">
    <source>
        <dbReference type="EMBL" id="CAH0991628.1"/>
    </source>
</evidence>
<comment type="similarity">
    <text evidence="6">Belongs to the RuvA family.</text>
</comment>
<dbReference type="HAMAP" id="MF_00031">
    <property type="entry name" value="DNA_HJ_migration_RuvA"/>
    <property type="match status" value="1"/>
</dbReference>
<dbReference type="SMART" id="SM00278">
    <property type="entry name" value="HhH1"/>
    <property type="match status" value="2"/>
</dbReference>
<proteinExistence type="inferred from homology"/>
<dbReference type="GO" id="GO:0016787">
    <property type="term" value="F:hydrolase activity"/>
    <property type="evidence" value="ECO:0007669"/>
    <property type="project" value="UniProtKB-KW"/>
</dbReference>
<dbReference type="InterPro" id="IPR036267">
    <property type="entry name" value="RuvA_C_sf"/>
</dbReference>
<dbReference type="GO" id="GO:0003678">
    <property type="term" value="F:DNA helicase activity"/>
    <property type="evidence" value="ECO:0007669"/>
    <property type="project" value="UniProtKB-EC"/>
</dbReference>
<comment type="domain">
    <text evidence="6">Has three domains with a flexible linker between the domains II and III and assumes an 'L' shape. Domain III is highly mobile and contacts RuvB.</text>
</comment>
<comment type="caution">
    <text evidence="6">Lacks conserved residue(s) required for the propagation of feature annotation.</text>
</comment>
<evidence type="ECO:0000256" key="6">
    <source>
        <dbReference type="HAMAP-Rule" id="MF_00031"/>
    </source>
</evidence>
<dbReference type="EMBL" id="CAKLPX010000001">
    <property type="protein sequence ID" value="CAH0991628.1"/>
    <property type="molecule type" value="Genomic_DNA"/>
</dbReference>
<name>A0ABM9AF96_9GAMM</name>
<dbReference type="Pfam" id="PF14520">
    <property type="entry name" value="HHH_5"/>
    <property type="match status" value="1"/>
</dbReference>
<keyword evidence="9" id="KW-1185">Reference proteome</keyword>
<evidence type="ECO:0000256" key="4">
    <source>
        <dbReference type="ARBA" id="ARBA00023172"/>
    </source>
</evidence>
<dbReference type="CDD" id="cd14332">
    <property type="entry name" value="UBA_RuvA_C"/>
    <property type="match status" value="1"/>
</dbReference>
<dbReference type="Gene3D" id="1.10.150.20">
    <property type="entry name" value="5' to 3' exonuclease, C-terminal subdomain"/>
    <property type="match status" value="1"/>
</dbReference>
<keyword evidence="1 6" id="KW-0963">Cytoplasm</keyword>
<comment type="subunit">
    <text evidence="6">Homotetramer. Forms an RuvA(8)-RuvB(12)-Holliday junction (HJ) complex. HJ DNA is sandwiched between 2 RuvA tetramers; dsDNA enters through RuvA and exits via RuvB. An RuvB hexamer assembles on each DNA strand where it exits the tetramer. Each RuvB hexamer is contacted by two RuvA subunits (via domain III) on 2 adjacent RuvB subunits; this complex drives branch migration. In the full resolvosome a probable DNA-RuvA(4)-RuvB(12)-RuvC(2) complex forms which resolves the HJ.</text>
</comment>
<dbReference type="InterPro" id="IPR010994">
    <property type="entry name" value="RuvA_2-like"/>
</dbReference>
<keyword evidence="8" id="KW-0347">Helicase</keyword>
<dbReference type="SUPFAM" id="SSF47781">
    <property type="entry name" value="RuvA domain 2-like"/>
    <property type="match status" value="1"/>
</dbReference>
<dbReference type="Pfam" id="PF01330">
    <property type="entry name" value="RuvA_N"/>
    <property type="match status" value="1"/>
</dbReference>
<organism evidence="8 9">
    <name type="scientific">Sinobacterium norvegicum</name>
    <dbReference type="NCBI Taxonomy" id="1641715"/>
    <lineage>
        <taxon>Bacteria</taxon>
        <taxon>Pseudomonadati</taxon>
        <taxon>Pseudomonadota</taxon>
        <taxon>Gammaproteobacteria</taxon>
        <taxon>Cellvibrionales</taxon>
        <taxon>Spongiibacteraceae</taxon>
        <taxon>Sinobacterium</taxon>
    </lineage>
</organism>
<dbReference type="Proteomes" id="UP000838100">
    <property type="component" value="Unassembled WGS sequence"/>
</dbReference>
<protein>
    <recommendedName>
        <fullName evidence="6">Holliday junction branch migration complex subunit RuvA</fullName>
    </recommendedName>
</protein>
<sequence>MIGRIRGILVEKQAPDLLVDVAGVGYEMQAPLNTFFKLPLLGEEVVLYTHFSVSENAQSLYAFSQRQERELFRVIIKVSGVGPKLGLAILSGMGAEEFVSIIHAGDASALVKLPGVGKKTAERLVIEMRDRLKTWQAAPAPLFDGKMVQTEDATANINQLIADAESALVALGYKPTDAAKAINSVVDDGVSSSEELIRMALKGMAK</sequence>
<feature type="region of interest" description="Domain I" evidence="6">
    <location>
        <begin position="1"/>
        <end position="64"/>
    </location>
</feature>
<dbReference type="InterPro" id="IPR003583">
    <property type="entry name" value="Hlx-hairpin-Hlx_DNA-bd_motif"/>
</dbReference>
<keyword evidence="3 6" id="KW-0238">DNA-binding</keyword>
<keyword evidence="8" id="KW-0547">Nucleotide-binding</keyword>
<dbReference type="Pfam" id="PF07499">
    <property type="entry name" value="RuvA_C"/>
    <property type="match status" value="1"/>
</dbReference>
<keyword evidence="5 6" id="KW-0234">DNA repair</keyword>
<dbReference type="InterPro" id="IPR000085">
    <property type="entry name" value="RuvA"/>
</dbReference>
<evidence type="ECO:0000256" key="3">
    <source>
        <dbReference type="ARBA" id="ARBA00023125"/>
    </source>
</evidence>
<dbReference type="InterPro" id="IPR011114">
    <property type="entry name" value="RuvA_C"/>
</dbReference>
<dbReference type="NCBIfam" id="TIGR00084">
    <property type="entry name" value="ruvA"/>
    <property type="match status" value="1"/>
</dbReference>
<keyword evidence="2 6" id="KW-0227">DNA damage</keyword>
<reference evidence="8" key="1">
    <citation type="submission" date="2021-12" db="EMBL/GenBank/DDBJ databases">
        <authorList>
            <person name="Rodrigo-Torres L."/>
            <person name="Arahal R. D."/>
            <person name="Lucena T."/>
        </authorList>
    </citation>
    <scope>NUCLEOTIDE SEQUENCE</scope>
    <source>
        <strain evidence="8">CECT 8267</strain>
    </source>
</reference>
<dbReference type="Gene3D" id="1.10.8.10">
    <property type="entry name" value="DNA helicase RuvA subunit, C-terminal domain"/>
    <property type="match status" value="1"/>
</dbReference>
<accession>A0ABM9AF96</accession>